<dbReference type="EMBL" id="BAAARW010000011">
    <property type="protein sequence ID" value="GAA2416422.1"/>
    <property type="molecule type" value="Genomic_DNA"/>
</dbReference>
<dbReference type="Proteomes" id="UP001501231">
    <property type="component" value="Unassembled WGS sequence"/>
</dbReference>
<proteinExistence type="predicted"/>
<comment type="caution">
    <text evidence="1">The sequence shown here is derived from an EMBL/GenBank/DDBJ whole genome shotgun (WGS) entry which is preliminary data.</text>
</comment>
<accession>A0ABN3IX41</accession>
<reference evidence="1 2" key="1">
    <citation type="journal article" date="2019" name="Int. J. Syst. Evol. Microbiol.">
        <title>The Global Catalogue of Microorganisms (GCM) 10K type strain sequencing project: providing services to taxonomists for standard genome sequencing and annotation.</title>
        <authorList>
            <consortium name="The Broad Institute Genomics Platform"/>
            <consortium name="The Broad Institute Genome Sequencing Center for Infectious Disease"/>
            <person name="Wu L."/>
            <person name="Ma J."/>
        </authorList>
    </citation>
    <scope>NUCLEOTIDE SEQUENCE [LARGE SCALE GENOMIC DNA]</scope>
    <source>
        <strain evidence="1 2">JCM 3325</strain>
    </source>
</reference>
<sequence>MPQEPSSETVRRAVTRGRGARFDVPEGKASAIARKLNQRLVGEDVHVIVPGPATITALQLVSAEDARRTRPELETLLADFRGLAHTLIKQFNQGTLDEEVWWAFEHGEHCCFENLETGLIVEAHTDFPDTVDPYFLLRFAETTGRYPDVLSACVHGFHDMCRLLEMAGVS</sequence>
<evidence type="ECO:0000313" key="1">
    <source>
        <dbReference type="EMBL" id="GAA2416422.1"/>
    </source>
</evidence>
<dbReference type="RefSeq" id="WP_344589401.1">
    <property type="nucleotide sequence ID" value="NZ_BAAARW010000011.1"/>
</dbReference>
<protein>
    <submittedName>
        <fullName evidence="1">Uncharacterized protein</fullName>
    </submittedName>
</protein>
<organism evidence="1 2">
    <name type="scientific">Actinomadura vinacea</name>
    <dbReference type="NCBI Taxonomy" id="115336"/>
    <lineage>
        <taxon>Bacteria</taxon>
        <taxon>Bacillati</taxon>
        <taxon>Actinomycetota</taxon>
        <taxon>Actinomycetes</taxon>
        <taxon>Streptosporangiales</taxon>
        <taxon>Thermomonosporaceae</taxon>
        <taxon>Actinomadura</taxon>
    </lineage>
</organism>
<evidence type="ECO:0000313" key="2">
    <source>
        <dbReference type="Proteomes" id="UP001501231"/>
    </source>
</evidence>
<name>A0ABN3IX41_9ACTN</name>
<gene>
    <name evidence="1" type="ORF">GCM10010191_28530</name>
</gene>
<keyword evidence="2" id="KW-1185">Reference proteome</keyword>